<proteinExistence type="predicted"/>
<keyword evidence="2" id="KW-0472">Membrane</keyword>
<organism evidence="3 4">
    <name type="scientific">Pisum sativum</name>
    <name type="common">Garden pea</name>
    <name type="synonym">Lathyrus oleraceus</name>
    <dbReference type="NCBI Taxonomy" id="3888"/>
    <lineage>
        <taxon>Eukaryota</taxon>
        <taxon>Viridiplantae</taxon>
        <taxon>Streptophyta</taxon>
        <taxon>Embryophyta</taxon>
        <taxon>Tracheophyta</taxon>
        <taxon>Spermatophyta</taxon>
        <taxon>Magnoliopsida</taxon>
        <taxon>eudicotyledons</taxon>
        <taxon>Gunneridae</taxon>
        <taxon>Pentapetalae</taxon>
        <taxon>rosids</taxon>
        <taxon>fabids</taxon>
        <taxon>Fabales</taxon>
        <taxon>Fabaceae</taxon>
        <taxon>Papilionoideae</taxon>
        <taxon>50 kb inversion clade</taxon>
        <taxon>NPAAA clade</taxon>
        <taxon>Hologalegina</taxon>
        <taxon>IRL clade</taxon>
        <taxon>Fabeae</taxon>
        <taxon>Lathyrus</taxon>
    </lineage>
</organism>
<evidence type="ECO:0000313" key="3">
    <source>
        <dbReference type="EMBL" id="KAI5404316.1"/>
    </source>
</evidence>
<evidence type="ECO:0000313" key="4">
    <source>
        <dbReference type="Proteomes" id="UP001058974"/>
    </source>
</evidence>
<reference evidence="3 4" key="1">
    <citation type="journal article" date="2022" name="Nat. Genet.">
        <title>Improved pea reference genome and pan-genome highlight genomic features and evolutionary characteristics.</title>
        <authorList>
            <person name="Yang T."/>
            <person name="Liu R."/>
            <person name="Luo Y."/>
            <person name="Hu S."/>
            <person name="Wang D."/>
            <person name="Wang C."/>
            <person name="Pandey M.K."/>
            <person name="Ge S."/>
            <person name="Xu Q."/>
            <person name="Li N."/>
            <person name="Li G."/>
            <person name="Huang Y."/>
            <person name="Saxena R.K."/>
            <person name="Ji Y."/>
            <person name="Li M."/>
            <person name="Yan X."/>
            <person name="He Y."/>
            <person name="Liu Y."/>
            <person name="Wang X."/>
            <person name="Xiang C."/>
            <person name="Varshney R.K."/>
            <person name="Ding H."/>
            <person name="Gao S."/>
            <person name="Zong X."/>
        </authorList>
    </citation>
    <scope>NUCLEOTIDE SEQUENCE [LARGE SCALE GENOMIC DNA]</scope>
    <source>
        <strain evidence="3 4">cv. Zhongwan 6</strain>
    </source>
</reference>
<feature type="transmembrane region" description="Helical" evidence="2">
    <location>
        <begin position="217"/>
        <end position="238"/>
    </location>
</feature>
<keyword evidence="1" id="KW-0175">Coiled coil</keyword>
<sequence>MLMEHFSKDEREDMDISCYPSVLYIYFPIIYDLGVLVPLSYFEMEFLTTINVALSRVTPNVWAEFLPNTGWVMLHLFSRVNFLKPFANPYKDWKDKFIHVRVRDNMSPIIVGAGGEPLFPLSWTPNPKFTVKVDSSVLSPLDHEVIQVLECLLPMESNIPIAQDRENGHGVEEYLCKDFQEEDSSFVPSASQEVGPRSQIFYDVMTPYETSLGNNHAFVIMAFLIIYFPSLGTFQKVLRDQRSNSLGRMQFGILSMNKRTWKGGVTLKQMKVRRDNLKVLAEIVATHERFRQAEVKGLRKLLVEAQSSLKSTKERVSQLMDDVISAFVHHFKEVKMQVSLLYAHLDF</sequence>
<feature type="transmembrane region" description="Helical" evidence="2">
    <location>
        <begin position="21"/>
        <end position="42"/>
    </location>
</feature>
<accession>A0A9D5ADX6</accession>
<dbReference type="EMBL" id="JAMSHJ010000005">
    <property type="protein sequence ID" value="KAI5404316.1"/>
    <property type="molecule type" value="Genomic_DNA"/>
</dbReference>
<feature type="coiled-coil region" evidence="1">
    <location>
        <begin position="295"/>
        <end position="322"/>
    </location>
</feature>
<dbReference type="Gramene" id="Psat05G0146300-T1">
    <property type="protein sequence ID" value="KAI5404316.1"/>
    <property type="gene ID" value="KIW84_051463"/>
</dbReference>
<name>A0A9D5ADX6_PEA</name>
<comment type="caution">
    <text evidence="3">The sequence shown here is derived from an EMBL/GenBank/DDBJ whole genome shotgun (WGS) entry which is preliminary data.</text>
</comment>
<protein>
    <submittedName>
        <fullName evidence="3">Uncharacterized protein</fullName>
    </submittedName>
</protein>
<keyword evidence="4" id="KW-1185">Reference proteome</keyword>
<evidence type="ECO:0000256" key="1">
    <source>
        <dbReference type="SAM" id="Coils"/>
    </source>
</evidence>
<evidence type="ECO:0000256" key="2">
    <source>
        <dbReference type="SAM" id="Phobius"/>
    </source>
</evidence>
<dbReference type="AlphaFoldDB" id="A0A9D5ADX6"/>
<keyword evidence="2" id="KW-1133">Transmembrane helix</keyword>
<keyword evidence="2" id="KW-0812">Transmembrane</keyword>
<dbReference type="Proteomes" id="UP001058974">
    <property type="component" value="Chromosome 5"/>
</dbReference>
<gene>
    <name evidence="3" type="ORF">KIW84_051463</name>
</gene>